<dbReference type="AlphaFoldDB" id="A0A2H0XAC0"/>
<gene>
    <name evidence="1" type="ORF">COT51_00760</name>
</gene>
<sequence>MWASGRWLHENHLHPFVKGGEVMPEEGSHEINSCAGDDCHCGSASNGIQASISATQLGLCLQLSNRTFTWTSLLIKEVLRACCHGFLKPEEKNLLAGILMRLCFRTEFSSDPAFMGLVKESKLIRIPKRR</sequence>
<comment type="caution">
    <text evidence="1">The sequence shown here is derived from an EMBL/GenBank/DDBJ whole genome shotgun (WGS) entry which is preliminary data.</text>
</comment>
<evidence type="ECO:0000313" key="1">
    <source>
        <dbReference type="EMBL" id="PIS21811.1"/>
    </source>
</evidence>
<reference evidence="2" key="1">
    <citation type="submission" date="2017-09" db="EMBL/GenBank/DDBJ databases">
        <title>Depth-based differentiation of microbial function through sediment-hosted aquifers and enrichment of novel symbionts in the deep terrestrial subsurface.</title>
        <authorList>
            <person name="Probst A.J."/>
            <person name="Ladd B."/>
            <person name="Jarett J.K."/>
            <person name="Geller-Mcgrath D.E."/>
            <person name="Sieber C.M.K."/>
            <person name="Emerson J.B."/>
            <person name="Anantharaman K."/>
            <person name="Thomas B.C."/>
            <person name="Malmstrom R."/>
            <person name="Stieglmeier M."/>
            <person name="Klingl A."/>
            <person name="Woyke T."/>
            <person name="Ryan C.M."/>
            <person name="Banfield J.F."/>
        </authorList>
    </citation>
    <scope>NUCLEOTIDE SEQUENCE [LARGE SCALE GENOMIC DNA]</scope>
</reference>
<evidence type="ECO:0000313" key="2">
    <source>
        <dbReference type="Proteomes" id="UP000231098"/>
    </source>
</evidence>
<accession>A0A2H0XAC0</accession>
<organism evidence="1 2">
    <name type="scientific">candidate division WWE3 bacterium CG08_land_8_20_14_0_20_41_15</name>
    <dbReference type="NCBI Taxonomy" id="1975086"/>
    <lineage>
        <taxon>Bacteria</taxon>
        <taxon>Katanobacteria</taxon>
    </lineage>
</organism>
<name>A0A2H0XAC0_UNCKA</name>
<protein>
    <submittedName>
        <fullName evidence="1">Uncharacterized protein</fullName>
    </submittedName>
</protein>
<dbReference type="Proteomes" id="UP000231098">
    <property type="component" value="Unassembled WGS sequence"/>
</dbReference>
<proteinExistence type="predicted"/>
<dbReference type="EMBL" id="PEYV01000014">
    <property type="protein sequence ID" value="PIS21811.1"/>
    <property type="molecule type" value="Genomic_DNA"/>
</dbReference>